<dbReference type="PANTHER" id="PTHR30050:SF4">
    <property type="entry name" value="ATP-BINDING PROTEIN RV3427C IN INSERTION SEQUENCE-RELATED"/>
    <property type="match status" value="1"/>
</dbReference>
<comment type="caution">
    <text evidence="6">The sequence shown here is derived from an EMBL/GenBank/DDBJ whole genome shotgun (WGS) entry which is preliminary data.</text>
</comment>
<gene>
    <name evidence="6" type="primary">istB</name>
    <name evidence="6" type="ORF">ACFSSE_01815</name>
</gene>
<dbReference type="Pfam" id="PF01695">
    <property type="entry name" value="IstB_IS21"/>
    <property type="match status" value="1"/>
</dbReference>
<dbReference type="Proteomes" id="UP001597546">
    <property type="component" value="Unassembled WGS sequence"/>
</dbReference>
<evidence type="ECO:0000256" key="4">
    <source>
        <dbReference type="SAM" id="MobiDB-lite"/>
    </source>
</evidence>
<evidence type="ECO:0000256" key="1">
    <source>
        <dbReference type="ARBA" id="ARBA00008059"/>
    </source>
</evidence>
<evidence type="ECO:0000259" key="5">
    <source>
        <dbReference type="SMART" id="SM00382"/>
    </source>
</evidence>
<sequence length="253" mass="29439">MNTNTLDKLRKLKFYGMFHAFKSSIETGQTDQYTSDELLAHLIDSEWDYRQNRRIERQILYARFRYKASIEELHYHVERSIDRNQVMRLADCTFIDRFENLLITGSTGIGKSYLASAIGYQACMLGYRVLYASTPKLFARLKMAKADGSYIKEIAKIEKQQLLILDDFGIQPFDAQSRAALMEIIEDRHAKTSLIITSQLPLSKWHEVIREKTIADAILDRIVHDAHRMELQGESMRKKRASAIENSSNKKYF</sequence>
<organism evidence="6 7">
    <name type="scientific">Pedobacter alpinus</name>
    <dbReference type="NCBI Taxonomy" id="1590643"/>
    <lineage>
        <taxon>Bacteria</taxon>
        <taxon>Pseudomonadati</taxon>
        <taxon>Bacteroidota</taxon>
        <taxon>Sphingobacteriia</taxon>
        <taxon>Sphingobacteriales</taxon>
        <taxon>Sphingobacteriaceae</taxon>
        <taxon>Pedobacter</taxon>
    </lineage>
</organism>
<dbReference type="NCBIfam" id="NF038214">
    <property type="entry name" value="IS21_help_AAA"/>
    <property type="match status" value="1"/>
</dbReference>
<dbReference type="SMART" id="SM00382">
    <property type="entry name" value="AAA"/>
    <property type="match status" value="1"/>
</dbReference>
<accession>A0ABW5TN75</accession>
<dbReference type="PANTHER" id="PTHR30050">
    <property type="entry name" value="CHROMOSOMAL REPLICATION INITIATOR PROTEIN DNAA"/>
    <property type="match status" value="1"/>
</dbReference>
<dbReference type="InterPro" id="IPR047661">
    <property type="entry name" value="IstB"/>
</dbReference>
<dbReference type="EMBL" id="JBHULV010000008">
    <property type="protein sequence ID" value="MFD2730427.1"/>
    <property type="molecule type" value="Genomic_DNA"/>
</dbReference>
<feature type="compositionally biased region" description="Polar residues" evidence="4">
    <location>
        <begin position="244"/>
        <end position="253"/>
    </location>
</feature>
<name>A0ABW5TN75_9SPHI</name>
<dbReference type="CDD" id="cd00009">
    <property type="entry name" value="AAA"/>
    <property type="match status" value="1"/>
</dbReference>
<evidence type="ECO:0000313" key="6">
    <source>
        <dbReference type="EMBL" id="MFD2730427.1"/>
    </source>
</evidence>
<dbReference type="PIRSF" id="PIRSF003073">
    <property type="entry name" value="DNAC_TnpB_IstB"/>
    <property type="match status" value="1"/>
</dbReference>
<evidence type="ECO:0000313" key="7">
    <source>
        <dbReference type="Proteomes" id="UP001597546"/>
    </source>
</evidence>
<feature type="region of interest" description="Disordered" evidence="4">
    <location>
        <begin position="233"/>
        <end position="253"/>
    </location>
</feature>
<keyword evidence="7" id="KW-1185">Reference proteome</keyword>
<dbReference type="SUPFAM" id="SSF52540">
    <property type="entry name" value="P-loop containing nucleoside triphosphate hydrolases"/>
    <property type="match status" value="1"/>
</dbReference>
<reference evidence="7" key="1">
    <citation type="journal article" date="2019" name="Int. J. Syst. Evol. Microbiol.">
        <title>The Global Catalogue of Microorganisms (GCM) 10K type strain sequencing project: providing services to taxonomists for standard genome sequencing and annotation.</title>
        <authorList>
            <consortium name="The Broad Institute Genomics Platform"/>
            <consortium name="The Broad Institute Genome Sequencing Center for Infectious Disease"/>
            <person name="Wu L."/>
            <person name="Ma J."/>
        </authorList>
    </citation>
    <scope>NUCLEOTIDE SEQUENCE [LARGE SCALE GENOMIC DNA]</scope>
    <source>
        <strain evidence="7">KCTC 42456</strain>
    </source>
</reference>
<dbReference type="InterPro" id="IPR003593">
    <property type="entry name" value="AAA+_ATPase"/>
</dbReference>
<feature type="domain" description="AAA+ ATPase" evidence="5">
    <location>
        <begin position="97"/>
        <end position="230"/>
    </location>
</feature>
<dbReference type="RefSeq" id="WP_379040827.1">
    <property type="nucleotide sequence ID" value="NZ_JBHSKW010000005.1"/>
</dbReference>
<keyword evidence="3" id="KW-0067">ATP-binding</keyword>
<proteinExistence type="inferred from homology"/>
<dbReference type="InterPro" id="IPR028350">
    <property type="entry name" value="DNAC/IstB-like"/>
</dbReference>
<dbReference type="Gene3D" id="3.40.50.300">
    <property type="entry name" value="P-loop containing nucleotide triphosphate hydrolases"/>
    <property type="match status" value="1"/>
</dbReference>
<evidence type="ECO:0000256" key="2">
    <source>
        <dbReference type="ARBA" id="ARBA00022741"/>
    </source>
</evidence>
<evidence type="ECO:0000256" key="3">
    <source>
        <dbReference type="ARBA" id="ARBA00022840"/>
    </source>
</evidence>
<keyword evidence="2" id="KW-0547">Nucleotide-binding</keyword>
<protein>
    <submittedName>
        <fullName evidence="6">IS21-like element helper ATPase IstB</fullName>
    </submittedName>
</protein>
<dbReference type="InterPro" id="IPR027417">
    <property type="entry name" value="P-loop_NTPase"/>
</dbReference>
<comment type="similarity">
    <text evidence="1">Belongs to the IS21/IS1162 putative ATP-binding protein family.</text>
</comment>
<dbReference type="InterPro" id="IPR002611">
    <property type="entry name" value="IstB_ATP-bd"/>
</dbReference>